<dbReference type="InterPro" id="IPR037126">
    <property type="entry name" value="PdaC/RsiV-like_sf"/>
</dbReference>
<dbReference type="Proteomes" id="UP000030526">
    <property type="component" value="Unassembled WGS sequence"/>
</dbReference>
<protein>
    <submittedName>
        <fullName evidence="1">Uncharacterized protein</fullName>
    </submittedName>
</protein>
<dbReference type="Gene3D" id="3.30.565.40">
    <property type="entry name" value="Fervidobacterium nodosum Rt17-B1 like"/>
    <property type="match status" value="1"/>
</dbReference>
<comment type="caution">
    <text evidence="1">The sequence shown here is derived from an EMBL/GenBank/DDBJ whole genome shotgun (WGS) entry which is preliminary data.</text>
</comment>
<name>A0A0A2WUF2_9PAST</name>
<organism evidence="1 2">
    <name type="scientific">Gallibacterium anatis</name>
    <dbReference type="NCBI Taxonomy" id="750"/>
    <lineage>
        <taxon>Bacteria</taxon>
        <taxon>Pseudomonadati</taxon>
        <taxon>Pseudomonadota</taxon>
        <taxon>Gammaproteobacteria</taxon>
        <taxon>Pasteurellales</taxon>
        <taxon>Pasteurellaceae</taxon>
        <taxon>Gallibacterium</taxon>
    </lineage>
</organism>
<dbReference type="AlphaFoldDB" id="A0A0A2WUF2"/>
<accession>A0A0A2WUF2</accession>
<dbReference type="InterPro" id="IPR021729">
    <property type="entry name" value="DUF3298"/>
</dbReference>
<reference evidence="1 2" key="1">
    <citation type="submission" date="2014-08" db="EMBL/GenBank/DDBJ databases">
        <title>Chaperone-usher fimbriae in a diverse selection of Gallibacterium genomes.</title>
        <authorList>
            <person name="Kudirkiene E."/>
            <person name="Bager R.J."/>
            <person name="Johnson T.J."/>
            <person name="Bojesen A.M."/>
        </authorList>
    </citation>
    <scope>NUCLEOTIDE SEQUENCE [LARGE SCALE GENOMIC DNA]</scope>
    <source>
        <strain evidence="1 2">20558/3kl.</strain>
    </source>
</reference>
<dbReference type="RefSeq" id="WP_021462208.1">
    <property type="nucleotide sequence ID" value="NZ_CP110225.1"/>
</dbReference>
<evidence type="ECO:0000313" key="2">
    <source>
        <dbReference type="Proteomes" id="UP000030526"/>
    </source>
</evidence>
<dbReference type="EMBL" id="JPXS01000023">
    <property type="protein sequence ID" value="KGQ32418.1"/>
    <property type="molecule type" value="Genomic_DNA"/>
</dbReference>
<evidence type="ECO:0000313" key="1">
    <source>
        <dbReference type="EMBL" id="KGQ32418.1"/>
    </source>
</evidence>
<sequence length="297" mass="34545">MNIIKWGLLGMTGLALFVCEEINAAEMPNTSADAVSVPMVTAQPEIFLQTQKCIRQKEDRERCYQMDLYTLKTNIDWIDPYFQKAARSLLKFDSYTLSNREIKEKQAQWDKLPVDKLKKEFIANVERFFDNDDVMPVGYSLEYKPRFLAQNNQLAMFVTYYYAFTGGAHGIYGTSFYNFDLKTKKLLDLDDILLPGKKREFAELLREAYLEYISVVESEPDQAKAEQRLLEREDRGWIAEPTDNFAFVYNGLLLDYLPYMLGSFAEGEIQLLIPYSRLTDIVKPEYLFNTTKTIISE</sequence>
<proteinExistence type="predicted"/>
<dbReference type="Pfam" id="PF11738">
    <property type="entry name" value="DUF3298"/>
    <property type="match status" value="1"/>
</dbReference>
<dbReference type="Gene3D" id="3.90.640.20">
    <property type="entry name" value="Heat-shock cognate protein, ATPase"/>
    <property type="match status" value="1"/>
</dbReference>
<gene>
    <name evidence="1" type="ORF">JP32_04760</name>
</gene>